<dbReference type="Pfam" id="PF06742">
    <property type="entry name" value="DUF1214"/>
    <property type="match status" value="1"/>
</dbReference>
<dbReference type="Pfam" id="PF06863">
    <property type="entry name" value="DUF1254"/>
    <property type="match status" value="1"/>
</dbReference>
<dbReference type="InterPro" id="IPR010679">
    <property type="entry name" value="DUF1254"/>
</dbReference>
<feature type="domain" description="DUF1214" evidence="1">
    <location>
        <begin position="339"/>
        <end position="445"/>
    </location>
</feature>
<dbReference type="InterPro" id="IPR010621">
    <property type="entry name" value="DUF1214"/>
</dbReference>
<dbReference type="PANTHER" id="PTHR36509:SF3">
    <property type="entry name" value="SIGNAL PEPTIDE PROTEIN"/>
    <property type="match status" value="1"/>
</dbReference>
<gene>
    <name evidence="3" type="ORF">AB0I48_21115</name>
</gene>
<evidence type="ECO:0000259" key="1">
    <source>
        <dbReference type="Pfam" id="PF06742"/>
    </source>
</evidence>
<dbReference type="Gene3D" id="2.60.40.1610">
    <property type="entry name" value="Domain of unknown function DUF1254"/>
    <property type="match status" value="1"/>
</dbReference>
<evidence type="ECO:0000313" key="4">
    <source>
        <dbReference type="Proteomes" id="UP001551695"/>
    </source>
</evidence>
<dbReference type="PANTHER" id="PTHR36509">
    <property type="entry name" value="BLL3101 PROTEIN"/>
    <property type="match status" value="1"/>
</dbReference>
<evidence type="ECO:0000313" key="3">
    <source>
        <dbReference type="EMBL" id="MEV0710071.1"/>
    </source>
</evidence>
<dbReference type="InterPro" id="IPR037050">
    <property type="entry name" value="DUF1254_sf"/>
</dbReference>
<accession>A0ABV3FY02</accession>
<dbReference type="RefSeq" id="WP_355084150.1">
    <property type="nucleotide sequence ID" value="NZ_JBEXKW010000007.1"/>
</dbReference>
<dbReference type="SUPFAM" id="SSF160935">
    <property type="entry name" value="VPA0735-like"/>
    <property type="match status" value="1"/>
</dbReference>
<sequence length="462" mass="52534">MRVRRLPGRLGAVRMYRELPIRVDLPLVFDELDYQMACQTYLWALPLVSYAQWQQQHREVFGAGDYDVVHYVTYTDRLGLITANATTPYVVCFLDLSVTGPVVVEIPPGPVAGGMSDFWQREFGVIGEMGPDECKGGQHLIVPVGEEAPDTDEDCFVHHATGTHVMVGLRTLDPDPAEAAELVHGIRIRPLTGDAPQTQVISPEDRRWSGTQPRGVEYWARLHDIYQREIIDERDRFYLAMLRRFGIERDAPFEPDESLRRLLTEAAMAGELMAQANSFATRSPEARYWHDRRWELLLRLDHSDQRGPYYDQLLERSAWFYQAVGFSEAMKSQTPGKGQAYLASYCDAAGDWLDGGGFYTLRVPADPPAKLFWSVTVYDVATRCLINNQQQRGDRGSLDTDMVVNADGSVDLFFGPSPPATGTTNWVQTVPGRHWFTYFRCYGPLESYFDRSWKLEDVVRRG</sequence>
<dbReference type="InterPro" id="IPR037049">
    <property type="entry name" value="DUF1214_C_sf"/>
</dbReference>
<comment type="caution">
    <text evidence="3">The sequence shown here is derived from an EMBL/GenBank/DDBJ whole genome shotgun (WGS) entry which is preliminary data.</text>
</comment>
<dbReference type="Proteomes" id="UP001551695">
    <property type="component" value="Unassembled WGS sequence"/>
</dbReference>
<evidence type="ECO:0000259" key="2">
    <source>
        <dbReference type="Pfam" id="PF06863"/>
    </source>
</evidence>
<feature type="domain" description="DUF1254" evidence="2">
    <location>
        <begin position="78"/>
        <end position="190"/>
    </location>
</feature>
<organism evidence="3 4">
    <name type="scientific">Nocardia aurea</name>
    <dbReference type="NCBI Taxonomy" id="2144174"/>
    <lineage>
        <taxon>Bacteria</taxon>
        <taxon>Bacillati</taxon>
        <taxon>Actinomycetota</taxon>
        <taxon>Actinomycetes</taxon>
        <taxon>Mycobacteriales</taxon>
        <taxon>Nocardiaceae</taxon>
        <taxon>Nocardia</taxon>
    </lineage>
</organism>
<dbReference type="Gene3D" id="1.10.3360.10">
    <property type="entry name" value="VPA0735-like domain"/>
    <property type="match status" value="1"/>
</dbReference>
<keyword evidence="4" id="KW-1185">Reference proteome</keyword>
<protein>
    <submittedName>
        <fullName evidence="3">DUF1254 domain-containing protein</fullName>
    </submittedName>
</protein>
<proteinExistence type="predicted"/>
<reference evidence="3 4" key="1">
    <citation type="submission" date="2024-06" db="EMBL/GenBank/DDBJ databases">
        <title>The Natural Products Discovery Center: Release of the First 8490 Sequenced Strains for Exploring Actinobacteria Biosynthetic Diversity.</title>
        <authorList>
            <person name="Kalkreuter E."/>
            <person name="Kautsar S.A."/>
            <person name="Yang D."/>
            <person name="Bader C.D."/>
            <person name="Teijaro C.N."/>
            <person name="Fluegel L."/>
            <person name="Davis C.M."/>
            <person name="Simpson J.R."/>
            <person name="Lauterbach L."/>
            <person name="Steele A.D."/>
            <person name="Gui C."/>
            <person name="Meng S."/>
            <person name="Li G."/>
            <person name="Viehrig K."/>
            <person name="Ye F."/>
            <person name="Su P."/>
            <person name="Kiefer A.F."/>
            <person name="Nichols A."/>
            <person name="Cepeda A.J."/>
            <person name="Yan W."/>
            <person name="Fan B."/>
            <person name="Jiang Y."/>
            <person name="Adhikari A."/>
            <person name="Zheng C.-J."/>
            <person name="Schuster L."/>
            <person name="Cowan T.M."/>
            <person name="Smanski M.J."/>
            <person name="Chevrette M.G."/>
            <person name="De Carvalho L.P.S."/>
            <person name="Shen B."/>
        </authorList>
    </citation>
    <scope>NUCLEOTIDE SEQUENCE [LARGE SCALE GENOMIC DNA]</scope>
    <source>
        <strain evidence="3 4">NPDC050403</strain>
    </source>
</reference>
<dbReference type="Gene3D" id="2.60.120.600">
    <property type="entry name" value="Domain of unknown function DUF1214, C-terminal domain"/>
    <property type="match status" value="1"/>
</dbReference>
<dbReference type="EMBL" id="JBFAKC010000009">
    <property type="protein sequence ID" value="MEV0710071.1"/>
    <property type="molecule type" value="Genomic_DNA"/>
</dbReference>
<name>A0ABV3FY02_9NOCA</name>